<dbReference type="GO" id="GO:0005975">
    <property type="term" value="P:carbohydrate metabolic process"/>
    <property type="evidence" value="ECO:0007669"/>
    <property type="project" value="InterPro"/>
</dbReference>
<dbReference type="GO" id="GO:0004342">
    <property type="term" value="F:glucosamine-6-phosphate deaminase activity"/>
    <property type="evidence" value="ECO:0007669"/>
    <property type="project" value="InterPro"/>
</dbReference>
<dbReference type="GO" id="GO:0042802">
    <property type="term" value="F:identical protein binding"/>
    <property type="evidence" value="ECO:0007669"/>
    <property type="project" value="TreeGrafter"/>
</dbReference>
<dbReference type="Proteomes" id="UP000199088">
    <property type="component" value="Unassembled WGS sequence"/>
</dbReference>
<dbReference type="InterPro" id="IPR018321">
    <property type="entry name" value="Glucosamine6P_isomerase_CS"/>
</dbReference>
<evidence type="ECO:0000256" key="2">
    <source>
        <dbReference type="ARBA" id="ARBA00023277"/>
    </source>
</evidence>
<dbReference type="NCBIfam" id="NF001684">
    <property type="entry name" value="PRK00443.1-4"/>
    <property type="match status" value="1"/>
</dbReference>
<dbReference type="OrthoDB" id="9791139at2"/>
<proteinExistence type="predicted"/>
<feature type="domain" description="Glucosamine/galactosamine-6-phosphate isomerase" evidence="3">
    <location>
        <begin position="8"/>
        <end position="226"/>
    </location>
</feature>
<dbReference type="InterPro" id="IPR037171">
    <property type="entry name" value="NagB/RpiA_transferase-like"/>
</dbReference>
<dbReference type="PANTHER" id="PTHR11280:SF5">
    <property type="entry name" value="GLUCOSAMINE-6-PHOSPHATE ISOMERASE"/>
    <property type="match status" value="1"/>
</dbReference>
<dbReference type="GO" id="GO:0019262">
    <property type="term" value="P:N-acetylneuraminate catabolic process"/>
    <property type="evidence" value="ECO:0007669"/>
    <property type="project" value="TreeGrafter"/>
</dbReference>
<dbReference type="SUPFAM" id="SSF100950">
    <property type="entry name" value="NagB/RpiA/CoA transferase-like"/>
    <property type="match status" value="1"/>
</dbReference>
<dbReference type="CDD" id="cd01399">
    <property type="entry name" value="GlcN6P_deaminase"/>
    <property type="match status" value="1"/>
</dbReference>
<dbReference type="InterPro" id="IPR006148">
    <property type="entry name" value="Glc/Gal-6P_isomerase"/>
</dbReference>
<dbReference type="EMBL" id="FNIR01000011">
    <property type="protein sequence ID" value="SDP22287.1"/>
    <property type="molecule type" value="Genomic_DNA"/>
</dbReference>
<dbReference type="GO" id="GO:0006043">
    <property type="term" value="P:glucosamine catabolic process"/>
    <property type="evidence" value="ECO:0007669"/>
    <property type="project" value="TreeGrafter"/>
</dbReference>
<dbReference type="Pfam" id="PF01182">
    <property type="entry name" value="Glucosamine_iso"/>
    <property type="match status" value="1"/>
</dbReference>
<evidence type="ECO:0000313" key="5">
    <source>
        <dbReference type="Proteomes" id="UP000199088"/>
    </source>
</evidence>
<organism evidence="4 5">
    <name type="scientific">Klenkia soli</name>
    <dbReference type="NCBI Taxonomy" id="1052260"/>
    <lineage>
        <taxon>Bacteria</taxon>
        <taxon>Bacillati</taxon>
        <taxon>Actinomycetota</taxon>
        <taxon>Actinomycetes</taxon>
        <taxon>Geodermatophilales</taxon>
        <taxon>Geodermatophilaceae</taxon>
        <taxon>Klenkia</taxon>
    </lineage>
</organism>
<dbReference type="PANTHER" id="PTHR11280">
    <property type="entry name" value="GLUCOSAMINE-6-PHOSPHATE ISOMERASE"/>
    <property type="match status" value="1"/>
</dbReference>
<keyword evidence="1" id="KW-0378">Hydrolase</keyword>
<dbReference type="Gene3D" id="3.40.50.1360">
    <property type="match status" value="1"/>
</dbReference>
<keyword evidence="2" id="KW-0119">Carbohydrate metabolism</keyword>
<evidence type="ECO:0000256" key="1">
    <source>
        <dbReference type="ARBA" id="ARBA00022801"/>
    </source>
</evidence>
<protein>
    <submittedName>
        <fullName evidence="4">Glucosamine-6-phosphate deaminase</fullName>
    </submittedName>
</protein>
<reference evidence="5" key="1">
    <citation type="submission" date="2016-10" db="EMBL/GenBank/DDBJ databases">
        <authorList>
            <person name="Varghese N."/>
            <person name="Submissions S."/>
        </authorList>
    </citation>
    <scope>NUCLEOTIDE SEQUENCE [LARGE SCALE GENOMIC DNA]</scope>
    <source>
        <strain evidence="5">DSM 45843</strain>
    </source>
</reference>
<dbReference type="InterPro" id="IPR004547">
    <property type="entry name" value="Glucosamine6P_isomerase"/>
</dbReference>
<dbReference type="STRING" id="1052260.SAMN05660199_03399"/>
<dbReference type="PROSITE" id="PS01161">
    <property type="entry name" value="GLC_GALNAC_ISOMERASE"/>
    <property type="match status" value="1"/>
</dbReference>
<sequence>MELVLLPTPEDCGRVVADAVIASVTAAQAGGGPVALGLATGSSPLLAYREMQARHRAGEWTADGVRAFLLDEYVGLPAGHPESYREVIRRECTDELGLEVHGPDGSAADPVQAAVDYEAQLQAAGPVAVQVLGIGGNGHVGFNEPGSSLASRTRVKTLTERTRLDNARFFGDDVEAVPRHVITQGLATIREARHLVLVATGEAKAAAVADAVEGPVSASCPGSVLQLHPHVTVVVDDAAASRLARAEYYRYVLAHKLATQGW</sequence>
<dbReference type="GO" id="GO:0005737">
    <property type="term" value="C:cytoplasm"/>
    <property type="evidence" value="ECO:0007669"/>
    <property type="project" value="TreeGrafter"/>
</dbReference>
<evidence type="ECO:0000259" key="3">
    <source>
        <dbReference type="Pfam" id="PF01182"/>
    </source>
</evidence>
<gene>
    <name evidence="4" type="ORF">SAMN05660199_03399</name>
</gene>
<accession>A0A1H0QYI4</accession>
<evidence type="ECO:0000313" key="4">
    <source>
        <dbReference type="EMBL" id="SDP22287.1"/>
    </source>
</evidence>
<name>A0A1H0QYI4_9ACTN</name>
<keyword evidence="5" id="KW-1185">Reference proteome</keyword>
<dbReference type="GO" id="GO:0006046">
    <property type="term" value="P:N-acetylglucosamine catabolic process"/>
    <property type="evidence" value="ECO:0007669"/>
    <property type="project" value="TreeGrafter"/>
</dbReference>
<dbReference type="AlphaFoldDB" id="A0A1H0QYI4"/>